<evidence type="ECO:0000313" key="3">
    <source>
        <dbReference type="Proteomes" id="UP000193498"/>
    </source>
</evidence>
<gene>
    <name evidence="2" type="ORF">K493DRAFT_267748</name>
</gene>
<dbReference type="EMBL" id="MCFE01000491">
    <property type="protein sequence ID" value="ORX88890.1"/>
    <property type="molecule type" value="Genomic_DNA"/>
</dbReference>
<accession>A0A1Y1XT30</accession>
<dbReference type="PANTHER" id="PTHR12001">
    <property type="entry name" value="GERANYLGERANYL PYROPHOSPHATE SYNTHASE"/>
    <property type="match status" value="1"/>
</dbReference>
<dbReference type="GO" id="GO:1990234">
    <property type="term" value="C:transferase complex"/>
    <property type="evidence" value="ECO:0007669"/>
    <property type="project" value="TreeGrafter"/>
</dbReference>
<dbReference type="Proteomes" id="UP000193498">
    <property type="component" value="Unassembled WGS sequence"/>
</dbReference>
<dbReference type="GO" id="GO:0005739">
    <property type="term" value="C:mitochondrion"/>
    <property type="evidence" value="ECO:0007669"/>
    <property type="project" value="TreeGrafter"/>
</dbReference>
<dbReference type="PANTHER" id="PTHR12001:SF55">
    <property type="entry name" value="ALL TRANS-POLYPRENYL-DIPHOSPHATE SYNTHASE PDSS2"/>
    <property type="match status" value="1"/>
</dbReference>
<proteinExistence type="inferred from homology"/>
<dbReference type="GO" id="GO:0008299">
    <property type="term" value="P:isoprenoid biosynthetic process"/>
    <property type="evidence" value="ECO:0007669"/>
    <property type="project" value="InterPro"/>
</dbReference>
<evidence type="ECO:0000313" key="2">
    <source>
        <dbReference type="EMBL" id="ORX88890.1"/>
    </source>
</evidence>
<organism evidence="2 3">
    <name type="scientific">Basidiobolus meristosporus CBS 931.73</name>
    <dbReference type="NCBI Taxonomy" id="1314790"/>
    <lineage>
        <taxon>Eukaryota</taxon>
        <taxon>Fungi</taxon>
        <taxon>Fungi incertae sedis</taxon>
        <taxon>Zoopagomycota</taxon>
        <taxon>Entomophthoromycotina</taxon>
        <taxon>Basidiobolomycetes</taxon>
        <taxon>Basidiobolales</taxon>
        <taxon>Basidiobolaceae</taxon>
        <taxon>Basidiobolus</taxon>
    </lineage>
</organism>
<dbReference type="OrthoDB" id="9927103at2759"/>
<comment type="similarity">
    <text evidence="1">Belongs to the FPP/GGPP synthase family.</text>
</comment>
<dbReference type="AlphaFoldDB" id="A0A1Y1XT30"/>
<keyword evidence="3" id="KW-1185">Reference proteome</keyword>
<protein>
    <submittedName>
        <fullName evidence="2">Terpenoid synthase</fullName>
    </submittedName>
</protein>
<evidence type="ECO:0000256" key="1">
    <source>
        <dbReference type="RuleBase" id="RU004466"/>
    </source>
</evidence>
<dbReference type="InterPro" id="IPR008949">
    <property type="entry name" value="Isoprenoid_synthase_dom_sf"/>
</dbReference>
<reference evidence="2 3" key="1">
    <citation type="submission" date="2016-07" db="EMBL/GenBank/DDBJ databases">
        <title>Pervasive Adenine N6-methylation of Active Genes in Fungi.</title>
        <authorList>
            <consortium name="DOE Joint Genome Institute"/>
            <person name="Mondo S.J."/>
            <person name="Dannebaum R.O."/>
            <person name="Kuo R.C."/>
            <person name="Labutti K."/>
            <person name="Haridas S."/>
            <person name="Kuo A."/>
            <person name="Salamov A."/>
            <person name="Ahrendt S.R."/>
            <person name="Lipzen A."/>
            <person name="Sullivan W."/>
            <person name="Andreopoulos W.B."/>
            <person name="Clum A."/>
            <person name="Lindquist E."/>
            <person name="Daum C."/>
            <person name="Ramamoorthy G.K."/>
            <person name="Gryganskyi A."/>
            <person name="Culley D."/>
            <person name="Magnuson J.K."/>
            <person name="James T.Y."/>
            <person name="O'Malley M.A."/>
            <person name="Stajich J.E."/>
            <person name="Spatafora J.W."/>
            <person name="Visel A."/>
            <person name="Grigoriev I.V."/>
        </authorList>
    </citation>
    <scope>NUCLEOTIDE SEQUENCE [LARGE SCALE GENOMIC DNA]</scope>
    <source>
        <strain evidence="2 3">CBS 931.73</strain>
    </source>
</reference>
<sequence length="400" mass="44072">MSSLSFLYSQTRRVLLRQAPKLRASVKVGNPLGWKSWSLTASPYHSEHTFSLLRSSHTWTQAVQDAESLMQHPGGSYINPDTLVGEDVTELSSSMSDFLDLEHPILRTMSKYYLDDSHKHIHPLIVLMMSRAVNGPGLKGKDSNGTLPEQRSLSEITEMIHTASLIHDDVLDYSMSENTPETAAAAKGNKLSVLGGDFLLARASMGLARLRVPEVVELIALAIENQVQGEFMKADEALTENLTLECCLDQIYLKYASLMANSCKAAAILGQCESEIVDAAYQYGKELGIAIQLHQDLLEWKAAISEKRSDFNPSIYSGPLVLAIERSPVLKDLIKHSAISESNSSVLKVYDIVRETKALERTSEIVANRCQSAMEIARSFPSSDAQQMLIKLPQSMSGAD</sequence>
<dbReference type="STRING" id="1314790.A0A1Y1XT30"/>
<dbReference type="Pfam" id="PF00348">
    <property type="entry name" value="polyprenyl_synt"/>
    <property type="match status" value="1"/>
</dbReference>
<dbReference type="Gene3D" id="1.10.600.10">
    <property type="entry name" value="Farnesyl Diphosphate Synthase"/>
    <property type="match status" value="1"/>
</dbReference>
<dbReference type="SUPFAM" id="SSF48576">
    <property type="entry name" value="Terpenoid synthases"/>
    <property type="match status" value="1"/>
</dbReference>
<dbReference type="InParanoid" id="A0A1Y1XT30"/>
<dbReference type="GO" id="GO:0006744">
    <property type="term" value="P:ubiquinone biosynthetic process"/>
    <property type="evidence" value="ECO:0007669"/>
    <property type="project" value="TreeGrafter"/>
</dbReference>
<dbReference type="GO" id="GO:0004659">
    <property type="term" value="F:prenyltransferase activity"/>
    <property type="evidence" value="ECO:0007669"/>
    <property type="project" value="InterPro"/>
</dbReference>
<dbReference type="InterPro" id="IPR000092">
    <property type="entry name" value="Polyprenyl_synt"/>
</dbReference>
<comment type="caution">
    <text evidence="2">The sequence shown here is derived from an EMBL/GenBank/DDBJ whole genome shotgun (WGS) entry which is preliminary data.</text>
</comment>
<keyword evidence="1" id="KW-0808">Transferase</keyword>
<name>A0A1Y1XT30_9FUNG</name>